<feature type="chain" id="PRO_5013810127" evidence="1">
    <location>
        <begin position="21"/>
        <end position="238"/>
    </location>
</feature>
<comment type="caution">
    <text evidence="3">The sequence shown here is derived from an EMBL/GenBank/DDBJ whole genome shotgun (WGS) entry which is preliminary data.</text>
</comment>
<evidence type="ECO:0000313" key="3">
    <source>
        <dbReference type="EMBL" id="PAV23551.1"/>
    </source>
</evidence>
<dbReference type="PANTHER" id="PTHR35192:SF2">
    <property type="entry name" value="APPLE DOMAIN-CONTAINING PROTEIN"/>
    <property type="match status" value="1"/>
</dbReference>
<dbReference type="InParanoid" id="A0A286UVG0"/>
<evidence type="ECO:0000259" key="2">
    <source>
        <dbReference type="Pfam" id="PF21671"/>
    </source>
</evidence>
<reference evidence="3 4" key="1">
    <citation type="journal article" date="2017" name="Mol. Ecol.">
        <title>Comparative and population genomic landscape of Phellinus noxius: A hypervariable fungus causing root rot in trees.</title>
        <authorList>
            <person name="Chung C.L."/>
            <person name="Lee T.J."/>
            <person name="Akiba M."/>
            <person name="Lee H.H."/>
            <person name="Kuo T.H."/>
            <person name="Liu D."/>
            <person name="Ke H.M."/>
            <person name="Yokoi T."/>
            <person name="Roa M.B."/>
            <person name="Lu M.J."/>
            <person name="Chang Y.Y."/>
            <person name="Ann P.J."/>
            <person name="Tsai J.N."/>
            <person name="Chen C.Y."/>
            <person name="Tzean S.S."/>
            <person name="Ota Y."/>
            <person name="Hattori T."/>
            <person name="Sahashi N."/>
            <person name="Liou R.F."/>
            <person name="Kikuchi T."/>
            <person name="Tsai I.J."/>
        </authorList>
    </citation>
    <scope>NUCLEOTIDE SEQUENCE [LARGE SCALE GENOMIC DNA]</scope>
    <source>
        <strain evidence="3 4">FFPRI411160</strain>
    </source>
</reference>
<evidence type="ECO:0000256" key="1">
    <source>
        <dbReference type="SAM" id="SignalP"/>
    </source>
</evidence>
<dbReference type="Proteomes" id="UP000217199">
    <property type="component" value="Unassembled WGS sequence"/>
</dbReference>
<proteinExistence type="predicted"/>
<name>A0A286UVG0_9AGAM</name>
<accession>A0A286UVG0</accession>
<feature type="signal peptide" evidence="1">
    <location>
        <begin position="1"/>
        <end position="20"/>
    </location>
</feature>
<keyword evidence="4" id="KW-1185">Reference proteome</keyword>
<feature type="domain" description="Protein CPL1-like" evidence="2">
    <location>
        <begin position="178"/>
        <end position="236"/>
    </location>
</feature>
<dbReference type="InterPro" id="IPR048661">
    <property type="entry name" value="CPL1-like"/>
</dbReference>
<dbReference type="EMBL" id="NBII01000001">
    <property type="protein sequence ID" value="PAV23551.1"/>
    <property type="molecule type" value="Genomic_DNA"/>
</dbReference>
<dbReference type="InterPro" id="IPR038955">
    <property type="entry name" value="PriA/CPL1_fungi"/>
</dbReference>
<evidence type="ECO:0000313" key="4">
    <source>
        <dbReference type="Proteomes" id="UP000217199"/>
    </source>
</evidence>
<organism evidence="3 4">
    <name type="scientific">Pyrrhoderma noxium</name>
    <dbReference type="NCBI Taxonomy" id="2282107"/>
    <lineage>
        <taxon>Eukaryota</taxon>
        <taxon>Fungi</taxon>
        <taxon>Dikarya</taxon>
        <taxon>Basidiomycota</taxon>
        <taxon>Agaricomycotina</taxon>
        <taxon>Agaricomycetes</taxon>
        <taxon>Hymenochaetales</taxon>
        <taxon>Hymenochaetaceae</taxon>
        <taxon>Pyrrhoderma</taxon>
    </lineage>
</organism>
<dbReference type="PANTHER" id="PTHR35192">
    <property type="entry name" value="PROTEIN, PUTATIVE-RELATED"/>
    <property type="match status" value="1"/>
</dbReference>
<keyword evidence="1" id="KW-0732">Signal</keyword>
<dbReference type="STRING" id="2282107.A0A286UVG0"/>
<sequence>MKVFSSILVLATFAASLVAAEPTRTTPLVARHNGGSTSQGSSSCSNEEFWYTKRSCCLTKGGPKTTQPAPSGVDCPDSWYFHHGQGCCVPRHEPTTSTTSTPKCTKTGWKWLDGLQCCSQETHTTTTVPHGGTSPTPKSKGYHKVKRNFDEQWDSSMCPTGLTSCQVKVGNQLINDTECLDTTSNNLSCGGCSSTDSKFDCSAIKNALTTSCYAGACVVEECSAGFKPSDDESSCVKA</sequence>
<dbReference type="Pfam" id="PF21671">
    <property type="entry name" value="CPL1-like"/>
    <property type="match status" value="1"/>
</dbReference>
<protein>
    <submittedName>
        <fullName evidence="3">Pria</fullName>
    </submittedName>
</protein>
<dbReference type="AlphaFoldDB" id="A0A286UVG0"/>
<dbReference type="OrthoDB" id="439917at2759"/>
<gene>
    <name evidence="3" type="ORF">PNOK_0061900</name>
</gene>